<dbReference type="InterPro" id="IPR036390">
    <property type="entry name" value="WH_DNA-bd_sf"/>
</dbReference>
<keyword evidence="1" id="KW-0805">Transcription regulation</keyword>
<proteinExistence type="predicted"/>
<evidence type="ECO:0000313" key="6">
    <source>
        <dbReference type="EMBL" id="MBE1535912.1"/>
    </source>
</evidence>
<dbReference type="PANTHER" id="PTHR30136:SF24">
    <property type="entry name" value="HTH-TYPE TRANSCRIPTIONAL REPRESSOR ALLR"/>
    <property type="match status" value="1"/>
</dbReference>
<dbReference type="EMBL" id="JADBDZ010000001">
    <property type="protein sequence ID" value="MBE1535912.1"/>
    <property type="molecule type" value="Genomic_DNA"/>
</dbReference>
<dbReference type="Gene3D" id="1.10.10.10">
    <property type="entry name" value="Winged helix-like DNA-binding domain superfamily/Winged helix DNA-binding domain"/>
    <property type="match status" value="1"/>
</dbReference>
<reference evidence="6 7" key="1">
    <citation type="submission" date="2020-10" db="EMBL/GenBank/DDBJ databases">
        <title>Sequencing the genomes of 1000 actinobacteria strains.</title>
        <authorList>
            <person name="Klenk H.-P."/>
        </authorList>
    </citation>
    <scope>NUCLEOTIDE SEQUENCE [LARGE SCALE GENOMIC DNA]</scope>
    <source>
        <strain evidence="6 7">DSM 46744</strain>
    </source>
</reference>
<evidence type="ECO:0000259" key="5">
    <source>
        <dbReference type="PROSITE" id="PS51078"/>
    </source>
</evidence>
<protein>
    <submittedName>
        <fullName evidence="6">DNA-binding IclR family transcriptional regulator</fullName>
    </submittedName>
</protein>
<dbReference type="SUPFAM" id="SSF46785">
    <property type="entry name" value="Winged helix' DNA-binding domain"/>
    <property type="match status" value="1"/>
</dbReference>
<comment type="caution">
    <text evidence="6">The sequence shown here is derived from an EMBL/GenBank/DDBJ whole genome shotgun (WGS) entry which is preliminary data.</text>
</comment>
<dbReference type="Gene3D" id="3.30.450.40">
    <property type="match status" value="1"/>
</dbReference>
<name>A0ABR9JZB7_9ACTN</name>
<dbReference type="InterPro" id="IPR036388">
    <property type="entry name" value="WH-like_DNA-bd_sf"/>
</dbReference>
<dbReference type="Pfam" id="PF09339">
    <property type="entry name" value="HTH_IclR"/>
    <property type="match status" value="1"/>
</dbReference>
<dbReference type="Pfam" id="PF01614">
    <property type="entry name" value="IclR_C"/>
    <property type="match status" value="1"/>
</dbReference>
<dbReference type="InterPro" id="IPR014757">
    <property type="entry name" value="Tscrpt_reg_IclR_C"/>
</dbReference>
<accession>A0ABR9JZB7</accession>
<sequence length="264" mass="28296">MTQRAGGRPPVTRRVLDILGAFSAEHPALSITQIARRAGLPLSTAHRLTGELTCWGALERDAGGLYRVGLRLFEVAALAPRGPALREAAMPFLEDLYEATHENVHLAVLDGLEVVYIERISARDAVHVFSRVGGRWPAHATGVGLAMLAHSDRDLQERAIAAPLRRFTDRTIASGPRLRRALAEVRRTGVAISDGQVETFALSVGAPVFGPDDTVVAAVAIVVPNTGWDARSLTPVVRASARGISRALGAPRAVRPPETAMHDR</sequence>
<dbReference type="InterPro" id="IPR005471">
    <property type="entry name" value="Tscrpt_reg_IclR_N"/>
</dbReference>
<keyword evidence="2 6" id="KW-0238">DNA-binding</keyword>
<gene>
    <name evidence="6" type="ORF">H4W34_005745</name>
</gene>
<feature type="domain" description="IclR-ED" evidence="5">
    <location>
        <begin position="71"/>
        <end position="250"/>
    </location>
</feature>
<evidence type="ECO:0000313" key="7">
    <source>
        <dbReference type="Proteomes" id="UP000627838"/>
    </source>
</evidence>
<keyword evidence="7" id="KW-1185">Reference proteome</keyword>
<dbReference type="PROSITE" id="PS51078">
    <property type="entry name" value="ICLR_ED"/>
    <property type="match status" value="1"/>
</dbReference>
<organism evidence="6 7">
    <name type="scientific">Actinomadura algeriensis</name>
    <dbReference type="NCBI Taxonomy" id="1679523"/>
    <lineage>
        <taxon>Bacteria</taxon>
        <taxon>Bacillati</taxon>
        <taxon>Actinomycetota</taxon>
        <taxon>Actinomycetes</taxon>
        <taxon>Streptosporangiales</taxon>
        <taxon>Thermomonosporaceae</taxon>
        <taxon>Actinomadura</taxon>
    </lineage>
</organism>
<feature type="domain" description="HTH iclR-type" evidence="4">
    <location>
        <begin position="9"/>
        <end position="70"/>
    </location>
</feature>
<evidence type="ECO:0000259" key="4">
    <source>
        <dbReference type="PROSITE" id="PS51077"/>
    </source>
</evidence>
<dbReference type="SMART" id="SM00346">
    <property type="entry name" value="HTH_ICLR"/>
    <property type="match status" value="1"/>
</dbReference>
<dbReference type="RefSeq" id="WP_192762030.1">
    <property type="nucleotide sequence ID" value="NZ_JADBDZ010000001.1"/>
</dbReference>
<dbReference type="PROSITE" id="PS51077">
    <property type="entry name" value="HTH_ICLR"/>
    <property type="match status" value="1"/>
</dbReference>
<dbReference type="SUPFAM" id="SSF55781">
    <property type="entry name" value="GAF domain-like"/>
    <property type="match status" value="1"/>
</dbReference>
<dbReference type="GO" id="GO:0003677">
    <property type="term" value="F:DNA binding"/>
    <property type="evidence" value="ECO:0007669"/>
    <property type="project" value="UniProtKB-KW"/>
</dbReference>
<dbReference type="InterPro" id="IPR050707">
    <property type="entry name" value="HTH_MetabolicPath_Reg"/>
</dbReference>
<keyword evidence="3" id="KW-0804">Transcription</keyword>
<dbReference type="InterPro" id="IPR029016">
    <property type="entry name" value="GAF-like_dom_sf"/>
</dbReference>
<dbReference type="PANTHER" id="PTHR30136">
    <property type="entry name" value="HELIX-TURN-HELIX TRANSCRIPTIONAL REGULATOR, ICLR FAMILY"/>
    <property type="match status" value="1"/>
</dbReference>
<evidence type="ECO:0000256" key="1">
    <source>
        <dbReference type="ARBA" id="ARBA00023015"/>
    </source>
</evidence>
<evidence type="ECO:0000256" key="3">
    <source>
        <dbReference type="ARBA" id="ARBA00023163"/>
    </source>
</evidence>
<evidence type="ECO:0000256" key="2">
    <source>
        <dbReference type="ARBA" id="ARBA00023125"/>
    </source>
</evidence>
<dbReference type="Proteomes" id="UP000627838">
    <property type="component" value="Unassembled WGS sequence"/>
</dbReference>